<keyword evidence="1" id="KW-0147">Chitin-binding</keyword>
<keyword evidence="4" id="KW-1015">Disulfide bond</keyword>
<keyword evidence="8" id="KW-1185">Reference proteome</keyword>
<dbReference type="InterPro" id="IPR036508">
    <property type="entry name" value="Chitin-bd_dom_sf"/>
</dbReference>
<accession>A0A182NVS1</accession>
<evidence type="ECO:0000313" key="8">
    <source>
        <dbReference type="Proteomes" id="UP000075884"/>
    </source>
</evidence>
<feature type="domain" description="Chitin-binding type-2" evidence="6">
    <location>
        <begin position="1"/>
        <end position="55"/>
    </location>
</feature>
<dbReference type="PROSITE" id="PS50940">
    <property type="entry name" value="CHIT_BIND_II"/>
    <property type="match status" value="3"/>
</dbReference>
<dbReference type="InterPro" id="IPR002557">
    <property type="entry name" value="Chitin-bd_dom"/>
</dbReference>
<evidence type="ECO:0000256" key="3">
    <source>
        <dbReference type="ARBA" id="ARBA00022737"/>
    </source>
</evidence>
<dbReference type="STRING" id="7168.A0A182NVS1"/>
<protein>
    <recommendedName>
        <fullName evidence="6">Chitin-binding type-2 domain-containing protein</fullName>
    </recommendedName>
</protein>
<dbReference type="GO" id="GO:0005576">
    <property type="term" value="C:extracellular region"/>
    <property type="evidence" value="ECO:0007669"/>
    <property type="project" value="InterPro"/>
</dbReference>
<dbReference type="VEuPathDB" id="VectorBase:ADIR014014"/>
<evidence type="ECO:0000313" key="7">
    <source>
        <dbReference type="EnsemblMetazoa" id="ADIR014014-PA"/>
    </source>
</evidence>
<dbReference type="InterPro" id="IPR051940">
    <property type="entry name" value="Chitin_bind-dev_reg"/>
</dbReference>
<proteinExistence type="predicted"/>
<dbReference type="GO" id="GO:0008061">
    <property type="term" value="F:chitin binding"/>
    <property type="evidence" value="ECO:0007669"/>
    <property type="project" value="UniProtKB-KW"/>
</dbReference>
<evidence type="ECO:0000256" key="5">
    <source>
        <dbReference type="ARBA" id="ARBA00023180"/>
    </source>
</evidence>
<dbReference type="PANTHER" id="PTHR23301:SF0">
    <property type="entry name" value="CHITIN-BINDING TYPE-2 DOMAIN-CONTAINING PROTEIN-RELATED"/>
    <property type="match status" value="1"/>
</dbReference>
<dbReference type="EnsemblMetazoa" id="ADIR014014-RA">
    <property type="protein sequence ID" value="ADIR014014-PA"/>
    <property type="gene ID" value="ADIR014014"/>
</dbReference>
<evidence type="ECO:0000256" key="2">
    <source>
        <dbReference type="ARBA" id="ARBA00022729"/>
    </source>
</evidence>
<name>A0A182NVS1_9DIPT</name>
<evidence type="ECO:0000256" key="1">
    <source>
        <dbReference type="ARBA" id="ARBA00022669"/>
    </source>
</evidence>
<feature type="domain" description="Chitin-binding type-2" evidence="6">
    <location>
        <begin position="66"/>
        <end position="120"/>
    </location>
</feature>
<dbReference type="Proteomes" id="UP000075884">
    <property type="component" value="Unassembled WGS sequence"/>
</dbReference>
<keyword evidence="5" id="KW-0325">Glycoprotein</keyword>
<dbReference type="SMART" id="SM00494">
    <property type="entry name" value="ChtBD2"/>
    <property type="match status" value="3"/>
</dbReference>
<dbReference type="AlphaFoldDB" id="A0A182NVS1"/>
<reference evidence="8" key="1">
    <citation type="submission" date="2013-03" db="EMBL/GenBank/DDBJ databases">
        <title>The Genome Sequence of Anopheles dirus WRAIR2.</title>
        <authorList>
            <consortium name="The Broad Institute Genomics Platform"/>
            <person name="Neafsey D.E."/>
            <person name="Walton C."/>
            <person name="Walker B."/>
            <person name="Young S.K."/>
            <person name="Zeng Q."/>
            <person name="Gargeya S."/>
            <person name="Fitzgerald M."/>
            <person name="Haas B."/>
            <person name="Abouelleil A."/>
            <person name="Allen A.W."/>
            <person name="Alvarado L."/>
            <person name="Arachchi H.M."/>
            <person name="Berlin A.M."/>
            <person name="Chapman S.B."/>
            <person name="Gainer-Dewar J."/>
            <person name="Goldberg J."/>
            <person name="Griggs A."/>
            <person name="Gujja S."/>
            <person name="Hansen M."/>
            <person name="Howarth C."/>
            <person name="Imamovic A."/>
            <person name="Ireland A."/>
            <person name="Larimer J."/>
            <person name="McCowan C."/>
            <person name="Murphy C."/>
            <person name="Pearson M."/>
            <person name="Poon T.W."/>
            <person name="Priest M."/>
            <person name="Roberts A."/>
            <person name="Saif S."/>
            <person name="Shea T."/>
            <person name="Sisk P."/>
            <person name="Sykes S."/>
            <person name="Wortman J."/>
            <person name="Nusbaum C."/>
            <person name="Birren B."/>
        </authorList>
    </citation>
    <scope>NUCLEOTIDE SEQUENCE [LARGE SCALE GENOMIC DNA]</scope>
    <source>
        <strain evidence="8">WRAIR2</strain>
    </source>
</reference>
<dbReference type="Gene3D" id="2.170.140.10">
    <property type="entry name" value="Chitin binding domain"/>
    <property type="match status" value="3"/>
</dbReference>
<evidence type="ECO:0000256" key="4">
    <source>
        <dbReference type="ARBA" id="ARBA00023157"/>
    </source>
</evidence>
<evidence type="ECO:0000259" key="6">
    <source>
        <dbReference type="PROSITE" id="PS50940"/>
    </source>
</evidence>
<reference evidence="7" key="2">
    <citation type="submission" date="2020-05" db="UniProtKB">
        <authorList>
            <consortium name="EnsemblMetazoa"/>
        </authorList>
    </citation>
    <scope>IDENTIFICATION</scope>
    <source>
        <strain evidence="7">WRAIR2</strain>
    </source>
</reference>
<keyword evidence="3" id="KW-0677">Repeat</keyword>
<dbReference type="PANTHER" id="PTHR23301">
    <property type="entry name" value="CHITIN BINDING PERITROPHIN-A"/>
    <property type="match status" value="1"/>
</dbReference>
<organism evidence="7 8">
    <name type="scientific">Anopheles dirus</name>
    <dbReference type="NCBI Taxonomy" id="7168"/>
    <lineage>
        <taxon>Eukaryota</taxon>
        <taxon>Metazoa</taxon>
        <taxon>Ecdysozoa</taxon>
        <taxon>Arthropoda</taxon>
        <taxon>Hexapoda</taxon>
        <taxon>Insecta</taxon>
        <taxon>Pterygota</taxon>
        <taxon>Neoptera</taxon>
        <taxon>Endopterygota</taxon>
        <taxon>Diptera</taxon>
        <taxon>Nematocera</taxon>
        <taxon>Culicoidea</taxon>
        <taxon>Culicidae</taxon>
        <taxon>Anophelinae</taxon>
        <taxon>Anopheles</taxon>
    </lineage>
</organism>
<feature type="domain" description="Chitin-binding type-2" evidence="6">
    <location>
        <begin position="189"/>
        <end position="244"/>
    </location>
</feature>
<dbReference type="Pfam" id="PF01607">
    <property type="entry name" value="CBM_14"/>
    <property type="match status" value="2"/>
</dbReference>
<sequence length="246" mass="27246">MICTVENELSANPANCKQYYRCLSGQQILFSCTDGKVYNPTTRRCISSDLFSCDDQEPTSTTVTPSSLCHEKPNGIVSHASDCDKYVVCEEGIERIHSCPQGQQFSWKKLSCAGDNSCDGYFSDARITLEEVVCRRQTQALAAHPYDPDVYVDCAQETLRTCEADMIFRSNYQRCLPGDVGSNQLRSVSPNCGAFGTNPHPYLCEKYFKCVFWLSSLKSCPAGQIYSALEGGQCVAGDFQTCTREA</sequence>
<dbReference type="SUPFAM" id="SSF57625">
    <property type="entry name" value="Invertebrate chitin-binding proteins"/>
    <property type="match status" value="4"/>
</dbReference>
<keyword evidence="2" id="KW-0732">Signal</keyword>